<reference evidence="2" key="1">
    <citation type="journal article" date="2013" name="Environ. Microbiol.">
        <title>Microbiota from the distal guts of lean and obese adolescents exhibit partial functional redundancy besides clear differences in community structure.</title>
        <authorList>
            <person name="Ferrer M."/>
            <person name="Ruiz A."/>
            <person name="Lanza F."/>
            <person name="Haange S.B."/>
            <person name="Oberbach A."/>
            <person name="Till H."/>
            <person name="Bargiela R."/>
            <person name="Campoy C."/>
            <person name="Segura M.T."/>
            <person name="Richter M."/>
            <person name="von Bergen M."/>
            <person name="Seifert J."/>
            <person name="Suarez A."/>
        </authorList>
    </citation>
    <scope>NUCLEOTIDE SEQUENCE</scope>
</reference>
<sequence>MPGVQAGMEGFAGMYVRGGGPDQNLVMLDGIPVYNADHLLGVFSIFTPEAVKNTTLFKSSFPARYGGRLSSIVDVRTNDGDMHKYHGAFSIGLLTDKLHIEGPIWKERTSFSFSARAIPTLFFKNLIVDKDDTYSDKYNYYFYDVNAKVNHKFSDRSRIFLSFYKGKDHY</sequence>
<dbReference type="EMBL" id="AJWY01008863">
    <property type="protein sequence ID" value="EKC60018.1"/>
    <property type="molecule type" value="Genomic_DNA"/>
</dbReference>
<accession>K1SR26</accession>
<comment type="caution">
    <text evidence="2">The sequence shown here is derived from an EMBL/GenBank/DDBJ whole genome shotgun (WGS) entry which is preliminary data.</text>
</comment>
<protein>
    <submittedName>
        <fullName evidence="2">TonB-dependent outer membrane receptor protein</fullName>
    </submittedName>
</protein>
<keyword evidence="2" id="KW-0675">Receptor</keyword>
<gene>
    <name evidence="2" type="ORF">LEA_13086</name>
</gene>
<evidence type="ECO:0000259" key="1">
    <source>
        <dbReference type="Pfam" id="PF07715"/>
    </source>
</evidence>
<proteinExistence type="predicted"/>
<dbReference type="InterPro" id="IPR012910">
    <property type="entry name" value="Plug_dom"/>
</dbReference>
<dbReference type="InterPro" id="IPR037066">
    <property type="entry name" value="Plug_dom_sf"/>
</dbReference>
<feature type="non-terminal residue" evidence="2">
    <location>
        <position position="170"/>
    </location>
</feature>
<name>K1SR26_9ZZZZ</name>
<dbReference type="Pfam" id="PF07715">
    <property type="entry name" value="Plug"/>
    <property type="match status" value="1"/>
</dbReference>
<feature type="domain" description="TonB-dependent receptor plug" evidence="1">
    <location>
        <begin position="1"/>
        <end position="68"/>
    </location>
</feature>
<dbReference type="Gene3D" id="2.170.130.10">
    <property type="entry name" value="TonB-dependent receptor, plug domain"/>
    <property type="match status" value="1"/>
</dbReference>
<evidence type="ECO:0000313" key="2">
    <source>
        <dbReference type="EMBL" id="EKC60018.1"/>
    </source>
</evidence>
<dbReference type="SUPFAM" id="SSF56935">
    <property type="entry name" value="Porins"/>
    <property type="match status" value="1"/>
</dbReference>
<organism evidence="2">
    <name type="scientific">human gut metagenome</name>
    <dbReference type="NCBI Taxonomy" id="408170"/>
    <lineage>
        <taxon>unclassified sequences</taxon>
        <taxon>metagenomes</taxon>
        <taxon>organismal metagenomes</taxon>
    </lineage>
</organism>
<dbReference type="AlphaFoldDB" id="K1SR26"/>